<keyword evidence="1" id="KW-0812">Transmembrane</keyword>
<evidence type="ECO:0000313" key="2">
    <source>
        <dbReference type="EMBL" id="KKT43431.1"/>
    </source>
</evidence>
<comment type="caution">
    <text evidence="2">The sequence shown here is derived from an EMBL/GenBank/DDBJ whole genome shotgun (WGS) entry which is preliminary data.</text>
</comment>
<gene>
    <name evidence="2" type="ORF">UW32_C0001G0023</name>
</gene>
<sequence length="149" mass="16183">MFELWHNTSPVLLITFALLVIVTAFINVNTVFGFTRSAGTFNPSADVLGCLGGILFLFISLGFALYIGHSSGVIHGAGTPLQKLRVGEPYRVDAVARDAFILTQVSTGREAYFKIRITPTPPQVDDRILIDATGDCHIVRPNQKPVLSP</sequence>
<keyword evidence="1" id="KW-0472">Membrane</keyword>
<dbReference type="AlphaFoldDB" id="A0A0G1H7R6"/>
<protein>
    <submittedName>
        <fullName evidence="2">Uncharacterized protein</fullName>
    </submittedName>
</protein>
<organism evidence="2 3">
    <name type="scientific">Candidatus Wolfebacteria bacterium GW2011_GWE2_44_13</name>
    <dbReference type="NCBI Taxonomy" id="1619017"/>
    <lineage>
        <taxon>Bacteria</taxon>
        <taxon>Candidatus Wolfeibacteriota</taxon>
    </lineage>
</organism>
<feature type="transmembrane region" description="Helical" evidence="1">
    <location>
        <begin position="12"/>
        <end position="35"/>
    </location>
</feature>
<dbReference type="EMBL" id="LCHW01000001">
    <property type="protein sequence ID" value="KKT43431.1"/>
    <property type="molecule type" value="Genomic_DNA"/>
</dbReference>
<feature type="transmembrane region" description="Helical" evidence="1">
    <location>
        <begin position="47"/>
        <end position="67"/>
    </location>
</feature>
<dbReference type="Proteomes" id="UP000034051">
    <property type="component" value="Unassembled WGS sequence"/>
</dbReference>
<proteinExistence type="predicted"/>
<name>A0A0G1H7R6_9BACT</name>
<evidence type="ECO:0000313" key="3">
    <source>
        <dbReference type="Proteomes" id="UP000034051"/>
    </source>
</evidence>
<evidence type="ECO:0000256" key="1">
    <source>
        <dbReference type="SAM" id="Phobius"/>
    </source>
</evidence>
<reference evidence="2 3" key="1">
    <citation type="journal article" date="2015" name="Nature">
        <title>rRNA introns, odd ribosomes, and small enigmatic genomes across a large radiation of phyla.</title>
        <authorList>
            <person name="Brown C.T."/>
            <person name="Hug L.A."/>
            <person name="Thomas B.C."/>
            <person name="Sharon I."/>
            <person name="Castelle C.J."/>
            <person name="Singh A."/>
            <person name="Wilkins M.J."/>
            <person name="Williams K.H."/>
            <person name="Banfield J.F."/>
        </authorList>
    </citation>
    <scope>NUCLEOTIDE SEQUENCE [LARGE SCALE GENOMIC DNA]</scope>
</reference>
<accession>A0A0G1H7R6</accession>
<keyword evidence="1" id="KW-1133">Transmembrane helix</keyword>